<dbReference type="STRING" id="10195.A0A3M7QHI0"/>
<dbReference type="FunFam" id="3.30.300.30:FF:000008">
    <property type="entry name" value="2,3-dihydroxybenzoate-AMP ligase"/>
    <property type="match status" value="1"/>
</dbReference>
<sequence>MYLKLKKYLSIYRLNAKYFSTKINDPNKPSYTHCETQNLSLIGKTIVECLNDRVSQKPNEVAYKFCLQRKNFSFLELKQRADEIAQNLLAMGFRKGDRLSIMLPNMPEFMLMTLACASIGVIVALMNPAYQSMEVEYMLKKTGSKGLMIMDNFKTLKHYGLLTKICPELVTSKCGELNSPKLPDLKHIILANLDNKSSLDAYKNIWQFDRDFEKFSGPKTELPQIDIDDIFSMIFTSGTTGLPKVAPITNHTILNSSLLEYHYTGCPESNRVVCIPIPLFHVFGLAIGAMSSIVNGNQIVFPNILPDTVSTMKAIQEEKCTALKGAPVIFHDIINHPEREKFDLSSLESMLIGASVVPKDLLLKIKKDLKLKHVIVGYGMTETGSVGSVTTADDITKSEKFAYETIGKGFPHVEVKIIDPATNKTVSRNTDGELCLRGYNVMTEYWDDAAKTAESIDKNGWFHTGDICCMDEHGYLYFKSRAKEMIIRGGINIYPAEVERFIRTNENVLDCYVVGVADKRVGEELCVWIKLKPGAELSESQFKEFCKDKIAFFKIPRYVKFVDSFPINATGKVQKFKMVEQMKKDLNL</sequence>
<dbReference type="AlphaFoldDB" id="A0A3M7QHI0"/>
<dbReference type="SUPFAM" id="SSF56801">
    <property type="entry name" value="Acetyl-CoA synthetase-like"/>
    <property type="match status" value="1"/>
</dbReference>
<evidence type="ECO:0000259" key="10">
    <source>
        <dbReference type="Pfam" id="PF13193"/>
    </source>
</evidence>
<dbReference type="InterPro" id="IPR045851">
    <property type="entry name" value="AMP-bd_C_sf"/>
</dbReference>
<dbReference type="PANTHER" id="PTHR43201">
    <property type="entry name" value="ACYL-COA SYNTHETASE"/>
    <property type="match status" value="1"/>
</dbReference>
<accession>A0A3M7QHI0</accession>
<dbReference type="Gene3D" id="3.40.50.980">
    <property type="match status" value="2"/>
</dbReference>
<keyword evidence="12" id="KW-1185">Reference proteome</keyword>
<evidence type="ECO:0000256" key="8">
    <source>
        <dbReference type="SAM" id="Phobius"/>
    </source>
</evidence>
<dbReference type="Gene3D" id="2.30.38.10">
    <property type="entry name" value="Luciferase, Domain 3"/>
    <property type="match status" value="1"/>
</dbReference>
<feature type="domain" description="AMP-binding enzyme C-terminal" evidence="10">
    <location>
        <begin position="497"/>
        <end position="572"/>
    </location>
</feature>
<comment type="similarity">
    <text evidence="1">Belongs to the ATP-dependent AMP-binding enzyme family.</text>
</comment>
<evidence type="ECO:0000256" key="3">
    <source>
        <dbReference type="ARBA" id="ARBA00037247"/>
    </source>
</evidence>
<proteinExistence type="inferred from homology"/>
<keyword evidence="2" id="KW-0436">Ligase</keyword>
<keyword evidence="8" id="KW-1133">Transmembrane helix</keyword>
<evidence type="ECO:0000256" key="6">
    <source>
        <dbReference type="ARBA" id="ARBA00047319"/>
    </source>
</evidence>
<dbReference type="Pfam" id="PF00501">
    <property type="entry name" value="AMP-binding"/>
    <property type="match status" value="1"/>
</dbReference>
<dbReference type="EMBL" id="REGN01006129">
    <property type="protein sequence ID" value="RNA10693.1"/>
    <property type="molecule type" value="Genomic_DNA"/>
</dbReference>
<dbReference type="InterPro" id="IPR000873">
    <property type="entry name" value="AMP-dep_synth/lig_dom"/>
</dbReference>
<dbReference type="PANTHER" id="PTHR43201:SF5">
    <property type="entry name" value="MEDIUM-CHAIN ACYL-COA LIGASE ACSF2, MITOCHONDRIAL"/>
    <property type="match status" value="1"/>
</dbReference>
<dbReference type="PROSITE" id="PS00455">
    <property type="entry name" value="AMP_BINDING"/>
    <property type="match status" value="1"/>
</dbReference>
<dbReference type="GO" id="GO:0006631">
    <property type="term" value="P:fatty acid metabolic process"/>
    <property type="evidence" value="ECO:0007669"/>
    <property type="project" value="TreeGrafter"/>
</dbReference>
<dbReference type="Pfam" id="PF13193">
    <property type="entry name" value="AMP-binding_C"/>
    <property type="match status" value="1"/>
</dbReference>
<evidence type="ECO:0000256" key="5">
    <source>
        <dbReference type="ARBA" id="ARBA00039638"/>
    </source>
</evidence>
<dbReference type="OrthoDB" id="10253115at2759"/>
<comment type="catalytic activity">
    <reaction evidence="6">
        <text>octanoate + ATP + CoA = octanoyl-CoA + AMP + diphosphate</text>
        <dbReference type="Rhea" id="RHEA:33631"/>
        <dbReference type="ChEBI" id="CHEBI:25646"/>
        <dbReference type="ChEBI" id="CHEBI:30616"/>
        <dbReference type="ChEBI" id="CHEBI:33019"/>
        <dbReference type="ChEBI" id="CHEBI:57287"/>
        <dbReference type="ChEBI" id="CHEBI:57386"/>
        <dbReference type="ChEBI" id="CHEBI:456215"/>
    </reaction>
</comment>
<reference evidence="11 12" key="1">
    <citation type="journal article" date="2018" name="Sci. Rep.">
        <title>Genomic signatures of local adaptation to the degree of environmental predictability in rotifers.</title>
        <authorList>
            <person name="Franch-Gras L."/>
            <person name="Hahn C."/>
            <person name="Garcia-Roger E.M."/>
            <person name="Carmona M.J."/>
            <person name="Serra M."/>
            <person name="Gomez A."/>
        </authorList>
    </citation>
    <scope>NUCLEOTIDE SEQUENCE [LARGE SCALE GENOMIC DNA]</scope>
    <source>
        <strain evidence="11">HYR1</strain>
    </source>
</reference>
<organism evidence="11 12">
    <name type="scientific">Brachionus plicatilis</name>
    <name type="common">Marine rotifer</name>
    <name type="synonym">Brachionus muelleri</name>
    <dbReference type="NCBI Taxonomy" id="10195"/>
    <lineage>
        <taxon>Eukaryota</taxon>
        <taxon>Metazoa</taxon>
        <taxon>Spiralia</taxon>
        <taxon>Gnathifera</taxon>
        <taxon>Rotifera</taxon>
        <taxon>Eurotatoria</taxon>
        <taxon>Monogononta</taxon>
        <taxon>Pseudotrocha</taxon>
        <taxon>Ploima</taxon>
        <taxon>Brachionidae</taxon>
        <taxon>Brachionus</taxon>
    </lineage>
</organism>
<evidence type="ECO:0000256" key="7">
    <source>
        <dbReference type="ARBA" id="ARBA00048277"/>
    </source>
</evidence>
<dbReference type="EC" id="6.2.1.2" evidence="4"/>
<comment type="catalytic activity">
    <reaction evidence="7">
        <text>a medium-chain fatty acid + ATP + CoA = a medium-chain fatty acyl-CoA + AMP + diphosphate</text>
        <dbReference type="Rhea" id="RHEA:48340"/>
        <dbReference type="ChEBI" id="CHEBI:30616"/>
        <dbReference type="ChEBI" id="CHEBI:33019"/>
        <dbReference type="ChEBI" id="CHEBI:57287"/>
        <dbReference type="ChEBI" id="CHEBI:59558"/>
        <dbReference type="ChEBI" id="CHEBI:90546"/>
        <dbReference type="ChEBI" id="CHEBI:456215"/>
        <dbReference type="EC" id="6.2.1.2"/>
    </reaction>
</comment>
<dbReference type="GO" id="GO:0031956">
    <property type="term" value="F:medium-chain fatty acid-CoA ligase activity"/>
    <property type="evidence" value="ECO:0007669"/>
    <property type="project" value="UniProtKB-EC"/>
</dbReference>
<dbReference type="InterPro" id="IPR020845">
    <property type="entry name" value="AMP-binding_CS"/>
</dbReference>
<dbReference type="Gene3D" id="3.30.300.30">
    <property type="match status" value="1"/>
</dbReference>
<feature type="domain" description="AMP-dependent synthetase/ligase" evidence="9">
    <location>
        <begin position="52"/>
        <end position="446"/>
    </location>
</feature>
<evidence type="ECO:0000313" key="11">
    <source>
        <dbReference type="EMBL" id="RNA10693.1"/>
    </source>
</evidence>
<comment type="function">
    <text evidence="3">Acyl-CoA synthases catalyze the initial reaction in fatty acid metabolism, by forming a thioester with CoA. Has some preference toward medium-chain substrates. Plays a role in adipocyte differentiation.</text>
</comment>
<evidence type="ECO:0000256" key="4">
    <source>
        <dbReference type="ARBA" id="ARBA00039009"/>
    </source>
</evidence>
<keyword evidence="8" id="KW-0472">Membrane</keyword>
<evidence type="ECO:0000256" key="2">
    <source>
        <dbReference type="ARBA" id="ARBA00022598"/>
    </source>
</evidence>
<name>A0A3M7QHI0_BRAPC</name>
<keyword evidence="8" id="KW-0812">Transmembrane</keyword>
<evidence type="ECO:0000259" key="9">
    <source>
        <dbReference type="Pfam" id="PF00501"/>
    </source>
</evidence>
<evidence type="ECO:0000313" key="12">
    <source>
        <dbReference type="Proteomes" id="UP000276133"/>
    </source>
</evidence>
<protein>
    <recommendedName>
        <fullName evidence="5">Medium-chain acyl-CoA ligase ACSF2, mitochondrial</fullName>
        <ecNumber evidence="4">6.2.1.2</ecNumber>
    </recommendedName>
</protein>
<comment type="caution">
    <text evidence="11">The sequence shown here is derived from an EMBL/GenBank/DDBJ whole genome shotgun (WGS) entry which is preliminary data.</text>
</comment>
<dbReference type="Proteomes" id="UP000276133">
    <property type="component" value="Unassembled WGS sequence"/>
</dbReference>
<gene>
    <name evidence="11" type="ORF">BpHYR1_019215</name>
</gene>
<dbReference type="InterPro" id="IPR025110">
    <property type="entry name" value="AMP-bd_C"/>
</dbReference>
<evidence type="ECO:0000256" key="1">
    <source>
        <dbReference type="ARBA" id="ARBA00006432"/>
    </source>
</evidence>
<feature type="transmembrane region" description="Helical" evidence="8">
    <location>
        <begin position="109"/>
        <end position="130"/>
    </location>
</feature>